<evidence type="ECO:0000313" key="7">
    <source>
        <dbReference type="Proteomes" id="UP000886750"/>
    </source>
</evidence>
<dbReference type="CDD" id="cd06438">
    <property type="entry name" value="EpsO_like"/>
    <property type="match status" value="1"/>
</dbReference>
<feature type="transmembrane region" description="Helical" evidence="5">
    <location>
        <begin position="379"/>
        <end position="402"/>
    </location>
</feature>
<feature type="region of interest" description="Disordered" evidence="4">
    <location>
        <begin position="419"/>
        <end position="439"/>
    </location>
</feature>
<keyword evidence="5" id="KW-0472">Membrane</keyword>
<dbReference type="Proteomes" id="UP000886750">
    <property type="component" value="Unassembled WGS sequence"/>
</dbReference>
<dbReference type="PANTHER" id="PTHR43630">
    <property type="entry name" value="POLY-BETA-1,6-N-ACETYL-D-GLUCOSAMINE SYNTHASE"/>
    <property type="match status" value="1"/>
</dbReference>
<feature type="transmembrane region" description="Helical" evidence="5">
    <location>
        <begin position="340"/>
        <end position="367"/>
    </location>
</feature>
<evidence type="ECO:0000256" key="4">
    <source>
        <dbReference type="SAM" id="MobiDB-lite"/>
    </source>
</evidence>
<evidence type="ECO:0000313" key="6">
    <source>
        <dbReference type="EMBL" id="HIY97175.1"/>
    </source>
</evidence>
<feature type="transmembrane region" description="Helical" evidence="5">
    <location>
        <begin position="295"/>
        <end position="320"/>
    </location>
</feature>
<dbReference type="Pfam" id="PF13641">
    <property type="entry name" value="Glyco_tranf_2_3"/>
    <property type="match status" value="1"/>
</dbReference>
<feature type="transmembrane region" description="Helical" evidence="5">
    <location>
        <begin position="12"/>
        <end position="33"/>
    </location>
</feature>
<organism evidence="6 7">
    <name type="scientific">Candidatus Borkfalkia excrementigallinarum</name>
    <dbReference type="NCBI Taxonomy" id="2838506"/>
    <lineage>
        <taxon>Bacteria</taxon>
        <taxon>Bacillati</taxon>
        <taxon>Bacillota</taxon>
        <taxon>Clostridia</taxon>
        <taxon>Christensenellales</taxon>
        <taxon>Christensenellaceae</taxon>
        <taxon>Candidatus Borkfalkia</taxon>
    </lineage>
</organism>
<gene>
    <name evidence="6" type="ORF">H9729_05745</name>
</gene>
<feature type="compositionally biased region" description="Basic and acidic residues" evidence="4">
    <location>
        <begin position="421"/>
        <end position="431"/>
    </location>
</feature>
<reference evidence="6" key="1">
    <citation type="journal article" date="2021" name="PeerJ">
        <title>Extensive microbial diversity within the chicken gut microbiome revealed by metagenomics and culture.</title>
        <authorList>
            <person name="Gilroy R."/>
            <person name="Ravi A."/>
            <person name="Getino M."/>
            <person name="Pursley I."/>
            <person name="Horton D.L."/>
            <person name="Alikhan N.F."/>
            <person name="Baker D."/>
            <person name="Gharbi K."/>
            <person name="Hall N."/>
            <person name="Watson M."/>
            <person name="Adriaenssens E.M."/>
            <person name="Foster-Nyarko E."/>
            <person name="Jarju S."/>
            <person name="Secka A."/>
            <person name="Antonio M."/>
            <person name="Oren A."/>
            <person name="Chaudhuri R.R."/>
            <person name="La Ragione R."/>
            <person name="Hildebrand F."/>
            <person name="Pallen M.J."/>
        </authorList>
    </citation>
    <scope>NUCLEOTIDE SEQUENCE</scope>
    <source>
        <strain evidence="6">1345</strain>
    </source>
</reference>
<dbReference type="PANTHER" id="PTHR43630:SF1">
    <property type="entry name" value="POLY-BETA-1,6-N-ACETYL-D-GLUCOSAMINE SYNTHASE"/>
    <property type="match status" value="1"/>
</dbReference>
<protein>
    <submittedName>
        <fullName evidence="6">Glycosyltransferase family 2 protein</fullName>
    </submittedName>
</protein>
<dbReference type="SUPFAM" id="SSF53448">
    <property type="entry name" value="Nucleotide-diphospho-sugar transferases"/>
    <property type="match status" value="1"/>
</dbReference>
<evidence type="ECO:0000256" key="3">
    <source>
        <dbReference type="ARBA" id="ARBA00022679"/>
    </source>
</evidence>
<evidence type="ECO:0000256" key="1">
    <source>
        <dbReference type="ARBA" id="ARBA00006739"/>
    </source>
</evidence>
<dbReference type="GO" id="GO:0016757">
    <property type="term" value="F:glycosyltransferase activity"/>
    <property type="evidence" value="ECO:0007669"/>
    <property type="project" value="UniProtKB-KW"/>
</dbReference>
<keyword evidence="5" id="KW-1133">Transmembrane helix</keyword>
<comment type="similarity">
    <text evidence="1">Belongs to the glycosyltransferase 2 family.</text>
</comment>
<keyword evidence="3" id="KW-0808">Transferase</keyword>
<proteinExistence type="inferred from homology"/>
<dbReference type="Gene3D" id="3.90.550.10">
    <property type="entry name" value="Spore Coat Polysaccharide Biosynthesis Protein SpsA, Chain A"/>
    <property type="match status" value="1"/>
</dbReference>
<reference evidence="6" key="2">
    <citation type="submission" date="2021-04" db="EMBL/GenBank/DDBJ databases">
        <authorList>
            <person name="Gilroy R."/>
        </authorList>
    </citation>
    <scope>NUCLEOTIDE SEQUENCE</scope>
    <source>
        <strain evidence="6">1345</strain>
    </source>
</reference>
<keyword evidence="5" id="KW-0812">Transmembrane</keyword>
<comment type="caution">
    <text evidence="6">The sequence shown here is derived from an EMBL/GenBank/DDBJ whole genome shotgun (WGS) entry which is preliminary data.</text>
</comment>
<accession>A0A9D1ZWM0</accession>
<evidence type="ECO:0000256" key="5">
    <source>
        <dbReference type="SAM" id="Phobius"/>
    </source>
</evidence>
<dbReference type="AlphaFoldDB" id="A0A9D1ZWM0"/>
<evidence type="ECO:0000256" key="2">
    <source>
        <dbReference type="ARBA" id="ARBA00022676"/>
    </source>
</evidence>
<keyword evidence="2" id="KW-0328">Glycosyltransferase</keyword>
<name>A0A9D1ZWM0_9FIRM</name>
<dbReference type="InterPro" id="IPR029044">
    <property type="entry name" value="Nucleotide-diphossugar_trans"/>
</dbReference>
<sequence length="439" mass="50696">MIDKIFAIINQVVIVLVILTMALQMIYSLFIFIPPKKYKKAKVQHKYAVLIAARNEESVIGYLIESLKQQNYPQELLDIFVVAHNCTDRTREIAEQAGATVFVLNDDDPARKRKGYALRHGFERLLKEYPDHEGYFVFDADNLVSPDFVAEMNNAFDSGAKVCQGFRNSKNLEQNAVAGVNGLFFLRDCVFNAHARTLIHSSPMIFGTGFLFAREVIADTGWTAFNLAEDAEFSAQLVLKKYRNRYVAKAEFFDEQPTSFMQSMQRQSRVGRGTCQLFFKYGYKLLFKFFTRFRLAYLDTFLALMYAPVSLLCVVWFPFYYIYQPITMLVAGDMAALQSFLIMIAQMVGLYILIPITIQNLLIYLFNWKRLKIKSVWKLILTLLFFPIYNFGCALAITIGIINPKVKWKQVKHTESYSLEQMERKKSKNTDEESPPDLE</sequence>
<dbReference type="EMBL" id="DXCQ01000052">
    <property type="protein sequence ID" value="HIY97175.1"/>
    <property type="molecule type" value="Genomic_DNA"/>
</dbReference>